<dbReference type="OrthoDB" id="3000303at2759"/>
<accession>A0A8H6YJH2</accession>
<evidence type="ECO:0000313" key="2">
    <source>
        <dbReference type="Proteomes" id="UP000620124"/>
    </source>
</evidence>
<proteinExistence type="predicted"/>
<name>A0A8H6YJH2_9AGAR</name>
<reference evidence="1" key="1">
    <citation type="submission" date="2020-05" db="EMBL/GenBank/DDBJ databases">
        <title>Mycena genomes resolve the evolution of fungal bioluminescence.</title>
        <authorList>
            <person name="Tsai I.J."/>
        </authorList>
    </citation>
    <scope>NUCLEOTIDE SEQUENCE</scope>
    <source>
        <strain evidence="1">CCC161011</strain>
    </source>
</reference>
<dbReference type="AlphaFoldDB" id="A0A8H6YJH2"/>
<gene>
    <name evidence="1" type="ORF">MVEN_00580900</name>
</gene>
<protein>
    <recommendedName>
        <fullName evidence="3">F-box domain-containing protein</fullName>
    </recommendedName>
</protein>
<organism evidence="1 2">
    <name type="scientific">Mycena venus</name>
    <dbReference type="NCBI Taxonomy" id="2733690"/>
    <lineage>
        <taxon>Eukaryota</taxon>
        <taxon>Fungi</taxon>
        <taxon>Dikarya</taxon>
        <taxon>Basidiomycota</taxon>
        <taxon>Agaricomycotina</taxon>
        <taxon>Agaricomycetes</taxon>
        <taxon>Agaricomycetidae</taxon>
        <taxon>Agaricales</taxon>
        <taxon>Marasmiineae</taxon>
        <taxon>Mycenaceae</taxon>
        <taxon>Mycena</taxon>
    </lineage>
</organism>
<sequence>MTGLIFYAQDVEGDATTSSSRFLDIPPELCAIIARFASRQSLARLCSVSHRLFSIFSALLYANIVDPLLSNYQSSRLIRTLSTAQTLTTPHPAILIRHLSLTGYVSDKAQVQACTEALRNMYRLVPGAETLRGSALRSLRWNLPAGLDDLGCILGARGHFPNLSELFVTSDGTNKNFNFVQVGGLQILGLDLSIPTHDDGEVGDRMCYKLAEAIQMLPITSPLLHTLHLKLDIPFNFDTFPYLGCDDLLSAMNNIRLYVLEDLEISLKFYPDYEYDMEDDELPLMDFSLFLTAHPTLAHLALSTHGPQISETVPFLPHLHSFKGSFEDAAVICARQRELDQLTLTFVHRSRFEMPSFRIERLPSQFTLMKLQVLAVDLNGAVIKRTNELSPASLTQLVSSFPNLTQLDICISGRMKQYRKSFIRLMKLQSLRVQEYRERPGLRMWPAKKVFPPADYIKEFGRFLPSLPQLECIEICILADDPDNEDSENWCSCGSCTPPGYSDLECDTPEMTVDYRFSVIRTSSSRAATVVLSSSHVS</sequence>
<comment type="caution">
    <text evidence="1">The sequence shown here is derived from an EMBL/GenBank/DDBJ whole genome shotgun (WGS) entry which is preliminary data.</text>
</comment>
<dbReference type="EMBL" id="JACAZI010000004">
    <property type="protein sequence ID" value="KAF7362343.1"/>
    <property type="molecule type" value="Genomic_DNA"/>
</dbReference>
<evidence type="ECO:0008006" key="3">
    <source>
        <dbReference type="Google" id="ProtNLM"/>
    </source>
</evidence>
<evidence type="ECO:0000313" key="1">
    <source>
        <dbReference type="EMBL" id="KAF7362343.1"/>
    </source>
</evidence>
<dbReference type="Proteomes" id="UP000620124">
    <property type="component" value="Unassembled WGS sequence"/>
</dbReference>
<keyword evidence="2" id="KW-1185">Reference proteome</keyword>